<dbReference type="Proteomes" id="UP000571554">
    <property type="component" value="Unassembled WGS sequence"/>
</dbReference>
<keyword evidence="6" id="KW-0862">Zinc</keyword>
<dbReference type="NCBIfam" id="TIGR00726">
    <property type="entry name" value="peptidoglycan editing factor PgeF"/>
    <property type="match status" value="1"/>
</dbReference>
<dbReference type="RefSeq" id="WP_183727250.1">
    <property type="nucleotide sequence ID" value="NZ_JACHBW010000013.1"/>
</dbReference>
<keyword evidence="3" id="KW-0808">Transferase</keyword>
<keyword evidence="12" id="KW-1185">Reference proteome</keyword>
<keyword evidence="5" id="KW-0378">Hydrolase</keyword>
<name>A0A7W9U0C6_9BURK</name>
<dbReference type="EMBL" id="JACHBW010000013">
    <property type="protein sequence ID" value="MBB6104748.1"/>
    <property type="molecule type" value="Genomic_DNA"/>
</dbReference>
<comment type="caution">
    <text evidence="11">The sequence shown here is derived from an EMBL/GenBank/DDBJ whole genome shotgun (WGS) entry which is preliminary data.</text>
</comment>
<comment type="catalytic activity">
    <reaction evidence="8">
        <text>adenosine + phosphate = alpha-D-ribose 1-phosphate + adenine</text>
        <dbReference type="Rhea" id="RHEA:27642"/>
        <dbReference type="ChEBI" id="CHEBI:16335"/>
        <dbReference type="ChEBI" id="CHEBI:16708"/>
        <dbReference type="ChEBI" id="CHEBI:43474"/>
        <dbReference type="ChEBI" id="CHEBI:57720"/>
        <dbReference type="EC" id="2.4.2.1"/>
    </reaction>
    <physiologicalReaction direction="left-to-right" evidence="8">
        <dbReference type="Rhea" id="RHEA:27643"/>
    </physiologicalReaction>
</comment>
<dbReference type="Pfam" id="PF02578">
    <property type="entry name" value="Cu-oxidase_4"/>
    <property type="match status" value="1"/>
</dbReference>
<evidence type="ECO:0000256" key="8">
    <source>
        <dbReference type="ARBA" id="ARBA00048968"/>
    </source>
</evidence>
<dbReference type="PANTHER" id="PTHR30616:SF2">
    <property type="entry name" value="PURINE NUCLEOSIDE PHOSPHORYLASE LACC1"/>
    <property type="match status" value="1"/>
</dbReference>
<accession>A0A7W9U0C6</accession>
<dbReference type="AlphaFoldDB" id="A0A7W9U0C6"/>
<evidence type="ECO:0000256" key="2">
    <source>
        <dbReference type="ARBA" id="ARBA00007353"/>
    </source>
</evidence>
<dbReference type="GO" id="GO:0017061">
    <property type="term" value="F:S-methyl-5-thioadenosine phosphorylase activity"/>
    <property type="evidence" value="ECO:0007669"/>
    <property type="project" value="UniProtKB-EC"/>
</dbReference>
<dbReference type="GO" id="GO:0005507">
    <property type="term" value="F:copper ion binding"/>
    <property type="evidence" value="ECO:0007669"/>
    <property type="project" value="TreeGrafter"/>
</dbReference>
<comment type="similarity">
    <text evidence="2 10">Belongs to the purine nucleoside phosphorylase YfiH/LACC1 family.</text>
</comment>
<evidence type="ECO:0000256" key="7">
    <source>
        <dbReference type="ARBA" id="ARBA00047989"/>
    </source>
</evidence>
<dbReference type="InterPro" id="IPR011324">
    <property type="entry name" value="Cytotoxic_necrot_fac-like_cat"/>
</dbReference>
<dbReference type="GO" id="GO:0016787">
    <property type="term" value="F:hydrolase activity"/>
    <property type="evidence" value="ECO:0007669"/>
    <property type="project" value="UniProtKB-KW"/>
</dbReference>
<proteinExistence type="inferred from homology"/>
<evidence type="ECO:0000256" key="4">
    <source>
        <dbReference type="ARBA" id="ARBA00022723"/>
    </source>
</evidence>
<reference evidence="11 12" key="1">
    <citation type="submission" date="2020-08" db="EMBL/GenBank/DDBJ databases">
        <title>Above-ground endophytic microbial communities from plants in different locations in the United States.</title>
        <authorList>
            <person name="Frank C."/>
        </authorList>
    </citation>
    <scope>NUCLEOTIDE SEQUENCE [LARGE SCALE GENOMIC DNA]</scope>
    <source>
        <strain evidence="11 12">WP4_2_2</strain>
    </source>
</reference>
<evidence type="ECO:0000256" key="10">
    <source>
        <dbReference type="RuleBase" id="RU361274"/>
    </source>
</evidence>
<evidence type="ECO:0000256" key="9">
    <source>
        <dbReference type="ARBA" id="ARBA00049893"/>
    </source>
</evidence>
<protein>
    <recommendedName>
        <fullName evidence="10">Purine nucleoside phosphorylase</fullName>
    </recommendedName>
</protein>
<dbReference type="InterPro" id="IPR003730">
    <property type="entry name" value="Cu_polyphenol_OxRdtase"/>
</dbReference>
<comment type="catalytic activity">
    <reaction evidence="1">
        <text>inosine + phosphate = alpha-D-ribose 1-phosphate + hypoxanthine</text>
        <dbReference type="Rhea" id="RHEA:27646"/>
        <dbReference type="ChEBI" id="CHEBI:17368"/>
        <dbReference type="ChEBI" id="CHEBI:17596"/>
        <dbReference type="ChEBI" id="CHEBI:43474"/>
        <dbReference type="ChEBI" id="CHEBI:57720"/>
        <dbReference type="EC" id="2.4.2.1"/>
    </reaction>
    <physiologicalReaction direction="left-to-right" evidence="1">
        <dbReference type="Rhea" id="RHEA:27647"/>
    </physiologicalReaction>
</comment>
<evidence type="ECO:0000313" key="12">
    <source>
        <dbReference type="Proteomes" id="UP000571554"/>
    </source>
</evidence>
<organism evidence="11 12">
    <name type="scientific">Paraburkholderia bannensis</name>
    <dbReference type="NCBI Taxonomy" id="765414"/>
    <lineage>
        <taxon>Bacteria</taxon>
        <taxon>Pseudomonadati</taxon>
        <taxon>Pseudomonadota</taxon>
        <taxon>Betaproteobacteria</taxon>
        <taxon>Burkholderiales</taxon>
        <taxon>Burkholderiaceae</taxon>
        <taxon>Paraburkholderia</taxon>
    </lineage>
</organism>
<dbReference type="Gene3D" id="3.60.140.10">
    <property type="entry name" value="CNF1/YfiH-like putative cysteine hydrolases"/>
    <property type="match status" value="1"/>
</dbReference>
<sequence>MTTCPELTSADLLHPGWDVAPRVRAIVTTRNGGVSAGPFGRWQAGAQQGEGIELPCGLNLGLMSGDDLGHVEANRARLLNYAGVPAAWLKQIHGPIVVDAAEALEAARSGTPLEADASVTDQPGIACTVMVADCMPVLLCDGAGRAVGAAHAGWRGLAAGVIEKTAQRVAALAGCAARDLHAYLGPAIGPTAFEVGADVRDAFMTHAGAVDGAQRAQTGAIEATAAAFTPRAEASGKYFADLGALARLRLGELGITRVSGGGMCTYTDRQRFYSYRREPVTGRMAALVWLEA</sequence>
<evidence type="ECO:0000256" key="5">
    <source>
        <dbReference type="ARBA" id="ARBA00022801"/>
    </source>
</evidence>
<dbReference type="PANTHER" id="PTHR30616">
    <property type="entry name" value="UNCHARACTERIZED PROTEIN YFIH"/>
    <property type="match status" value="1"/>
</dbReference>
<dbReference type="InterPro" id="IPR038371">
    <property type="entry name" value="Cu_polyphenol_OxRdtase_sf"/>
</dbReference>
<evidence type="ECO:0000256" key="3">
    <source>
        <dbReference type="ARBA" id="ARBA00022679"/>
    </source>
</evidence>
<keyword evidence="4" id="KW-0479">Metal-binding</keyword>
<dbReference type="SUPFAM" id="SSF64438">
    <property type="entry name" value="CNF1/YfiH-like putative cysteine hydrolases"/>
    <property type="match status" value="1"/>
</dbReference>
<evidence type="ECO:0000313" key="11">
    <source>
        <dbReference type="EMBL" id="MBB6104748.1"/>
    </source>
</evidence>
<evidence type="ECO:0000256" key="6">
    <source>
        <dbReference type="ARBA" id="ARBA00022833"/>
    </source>
</evidence>
<dbReference type="CDD" id="cd16833">
    <property type="entry name" value="YfiH"/>
    <property type="match status" value="1"/>
</dbReference>
<gene>
    <name evidence="11" type="ORF">F4827_004607</name>
</gene>
<comment type="catalytic activity">
    <reaction evidence="9">
        <text>S-methyl-5'-thioadenosine + phosphate = 5-(methylsulfanyl)-alpha-D-ribose 1-phosphate + adenine</text>
        <dbReference type="Rhea" id="RHEA:11852"/>
        <dbReference type="ChEBI" id="CHEBI:16708"/>
        <dbReference type="ChEBI" id="CHEBI:17509"/>
        <dbReference type="ChEBI" id="CHEBI:43474"/>
        <dbReference type="ChEBI" id="CHEBI:58533"/>
        <dbReference type="EC" id="2.4.2.28"/>
    </reaction>
    <physiologicalReaction direction="left-to-right" evidence="9">
        <dbReference type="Rhea" id="RHEA:11853"/>
    </physiologicalReaction>
</comment>
<evidence type="ECO:0000256" key="1">
    <source>
        <dbReference type="ARBA" id="ARBA00000553"/>
    </source>
</evidence>
<comment type="catalytic activity">
    <reaction evidence="7">
        <text>adenosine + H2O + H(+) = inosine + NH4(+)</text>
        <dbReference type="Rhea" id="RHEA:24408"/>
        <dbReference type="ChEBI" id="CHEBI:15377"/>
        <dbReference type="ChEBI" id="CHEBI:15378"/>
        <dbReference type="ChEBI" id="CHEBI:16335"/>
        <dbReference type="ChEBI" id="CHEBI:17596"/>
        <dbReference type="ChEBI" id="CHEBI:28938"/>
        <dbReference type="EC" id="3.5.4.4"/>
    </reaction>
    <physiologicalReaction direction="left-to-right" evidence="7">
        <dbReference type="Rhea" id="RHEA:24409"/>
    </physiologicalReaction>
</comment>